<dbReference type="InParanoid" id="A0A1Y2LMY0"/>
<evidence type="ECO:0000313" key="3">
    <source>
        <dbReference type="EMBL" id="OSS45251.1"/>
    </source>
</evidence>
<keyword evidence="2" id="KW-0812">Transmembrane</keyword>
<name>A0A1Y2LMY0_EPING</name>
<keyword evidence="2" id="KW-1133">Transmembrane helix</keyword>
<dbReference type="EMBL" id="KZ107854">
    <property type="protein sequence ID" value="OSS45251.1"/>
    <property type="molecule type" value="Genomic_DNA"/>
</dbReference>
<keyword evidence="2" id="KW-0472">Membrane</keyword>
<reference evidence="3 4" key="1">
    <citation type="journal article" date="2017" name="Genome Announc.">
        <title>Genome sequence of the saprophytic ascomycete Epicoccum nigrum ICMP 19927 strain isolated from New Zealand.</title>
        <authorList>
            <person name="Fokin M."/>
            <person name="Fleetwood D."/>
            <person name="Weir B.S."/>
            <person name="Villas-Boas S.G."/>
        </authorList>
    </citation>
    <scope>NUCLEOTIDE SEQUENCE [LARGE SCALE GENOMIC DNA]</scope>
    <source>
        <strain evidence="3 4">ICMP 19927</strain>
    </source>
</reference>
<keyword evidence="4" id="KW-1185">Reference proteome</keyword>
<evidence type="ECO:0000313" key="4">
    <source>
        <dbReference type="Proteomes" id="UP000193240"/>
    </source>
</evidence>
<organism evidence="3 4">
    <name type="scientific">Epicoccum nigrum</name>
    <name type="common">Soil fungus</name>
    <name type="synonym">Epicoccum purpurascens</name>
    <dbReference type="NCBI Taxonomy" id="105696"/>
    <lineage>
        <taxon>Eukaryota</taxon>
        <taxon>Fungi</taxon>
        <taxon>Dikarya</taxon>
        <taxon>Ascomycota</taxon>
        <taxon>Pezizomycotina</taxon>
        <taxon>Dothideomycetes</taxon>
        <taxon>Pleosporomycetidae</taxon>
        <taxon>Pleosporales</taxon>
        <taxon>Pleosporineae</taxon>
        <taxon>Didymellaceae</taxon>
        <taxon>Epicoccum</taxon>
    </lineage>
</organism>
<dbReference type="AlphaFoldDB" id="A0A1Y2LMY0"/>
<sequence length="325" mass="35359">MGEMVRVVLIEGRSTSHTATGVVGGQRTQSPTAASLLSPLPTVRIQQATISQSQQFTIPPDTMSMSNPTAPTQTHGPVAPTQEQQSLSPVSIAGFALIPVGVFLILVAIFAYFWLRKRRRRGPVLRHIGPPPPPPPPLPPAVPKKDFGSPASSFDSVSGGEKARNLSAMSPSVVHAGWISSQRPQPRRSHDSAVHHNPWRDQIPKVSADITTQRLEVPPRGAVESGADSPIDRTSPFRLKRGDTQKRSSFDLELMSAWPAPPQPAAQPSPLQLSRPGKSYMERRSISDEYFAQENDSGDARVAQQYWEDIRLELSPGPGPTFTSR</sequence>
<evidence type="ECO:0000256" key="2">
    <source>
        <dbReference type="SAM" id="Phobius"/>
    </source>
</evidence>
<gene>
    <name evidence="3" type="ORF">B5807_10434</name>
</gene>
<feature type="region of interest" description="Disordered" evidence="1">
    <location>
        <begin position="126"/>
        <end position="167"/>
    </location>
</feature>
<proteinExistence type="predicted"/>
<feature type="compositionally biased region" description="Basic and acidic residues" evidence="1">
    <location>
        <begin position="188"/>
        <end position="203"/>
    </location>
</feature>
<dbReference type="Proteomes" id="UP000193240">
    <property type="component" value="Unassembled WGS sequence"/>
</dbReference>
<evidence type="ECO:0000256" key="1">
    <source>
        <dbReference type="SAM" id="MobiDB-lite"/>
    </source>
</evidence>
<protein>
    <submittedName>
        <fullName evidence="3">Uncharacterized protein</fullName>
    </submittedName>
</protein>
<feature type="region of interest" description="Disordered" evidence="1">
    <location>
        <begin position="256"/>
        <end position="299"/>
    </location>
</feature>
<accession>A0A1Y2LMY0</accession>
<feature type="region of interest" description="Disordered" evidence="1">
    <location>
        <begin position="59"/>
        <end position="83"/>
    </location>
</feature>
<feature type="region of interest" description="Disordered" evidence="1">
    <location>
        <begin position="179"/>
        <end position="244"/>
    </location>
</feature>
<feature type="compositionally biased region" description="Pro residues" evidence="1">
    <location>
        <begin position="129"/>
        <end position="142"/>
    </location>
</feature>
<feature type="transmembrane region" description="Helical" evidence="2">
    <location>
        <begin position="92"/>
        <end position="115"/>
    </location>
</feature>